<dbReference type="EMBL" id="CP104064">
    <property type="protein sequence ID" value="WAH38137.1"/>
    <property type="molecule type" value="Genomic_DNA"/>
</dbReference>
<proteinExistence type="predicted"/>
<dbReference type="Proteomes" id="UP001164803">
    <property type="component" value="Chromosome"/>
</dbReference>
<dbReference type="Pfam" id="PF10804">
    <property type="entry name" value="DUF2538"/>
    <property type="match status" value="1"/>
</dbReference>
<dbReference type="InterPro" id="IPR024469">
    <property type="entry name" value="DUF2538"/>
</dbReference>
<evidence type="ECO:0000313" key="2">
    <source>
        <dbReference type="Proteomes" id="UP001164803"/>
    </source>
</evidence>
<dbReference type="RefSeq" id="WP_268045696.1">
    <property type="nucleotide sequence ID" value="NZ_CP104064.1"/>
</dbReference>
<protein>
    <submittedName>
        <fullName evidence="1">DUF2538 family protein</fullName>
    </submittedName>
</protein>
<keyword evidence="2" id="KW-1185">Reference proteome</keyword>
<reference evidence="1" key="1">
    <citation type="submission" date="2022-08" db="EMBL/GenBank/DDBJ databases">
        <title>Alicyclobacillus dauci DSM2870, complete genome.</title>
        <authorList>
            <person name="Wang Q."/>
            <person name="Cai R."/>
            <person name="Wang Z."/>
        </authorList>
    </citation>
    <scope>NUCLEOTIDE SEQUENCE</scope>
    <source>
        <strain evidence="1">DSM 28700</strain>
    </source>
</reference>
<accession>A0ABY6Z6A0</accession>
<name>A0ABY6Z6A0_9BACL</name>
<sequence>MTQGSLSGNITKSPRPNCDLLSFQGGLFSGGPRLPLLALRAVVRVRLLAPSKNNFLLEILQKEESKNTIRGDVSMYFVSAEHRTNYEQLVAKFNCQNVPDFESACYVVAHPEIWRKYNGQPGGSPVHWTFGEWNEAENRRDESEAMNCLSGAFRELARAAVEMFTGGQNHFCFARFIGNAGDEVYRVFIQAMNIRRKSETVEVEGVL</sequence>
<organism evidence="1 2">
    <name type="scientific">Alicyclobacillus dauci</name>
    <dbReference type="NCBI Taxonomy" id="1475485"/>
    <lineage>
        <taxon>Bacteria</taxon>
        <taxon>Bacillati</taxon>
        <taxon>Bacillota</taxon>
        <taxon>Bacilli</taxon>
        <taxon>Bacillales</taxon>
        <taxon>Alicyclobacillaceae</taxon>
        <taxon>Alicyclobacillus</taxon>
    </lineage>
</organism>
<evidence type="ECO:0000313" key="1">
    <source>
        <dbReference type="EMBL" id="WAH38137.1"/>
    </source>
</evidence>
<gene>
    <name evidence="1" type="ORF">NZD86_06520</name>
</gene>